<evidence type="ECO:0000259" key="5">
    <source>
        <dbReference type="Pfam" id="PF00171"/>
    </source>
</evidence>
<dbReference type="PROSITE" id="PS00070">
    <property type="entry name" value="ALDEHYDE_DEHYDR_CYS"/>
    <property type="match status" value="1"/>
</dbReference>
<feature type="active site" evidence="3">
    <location>
        <position position="230"/>
    </location>
</feature>
<dbReference type="SUPFAM" id="SSF53720">
    <property type="entry name" value="ALDH-like"/>
    <property type="match status" value="1"/>
</dbReference>
<dbReference type="STRING" id="95161.SAMN05660874_02232"/>
<dbReference type="PANTHER" id="PTHR11699">
    <property type="entry name" value="ALDEHYDE DEHYDROGENASE-RELATED"/>
    <property type="match status" value="1"/>
</dbReference>
<dbReference type="OrthoDB" id="6882680at2"/>
<evidence type="ECO:0000256" key="4">
    <source>
        <dbReference type="RuleBase" id="RU003345"/>
    </source>
</evidence>
<protein>
    <submittedName>
        <fullName evidence="6">Phenylacetaldehyde dehydrogenase</fullName>
    </submittedName>
</protein>
<reference evidence="7" key="1">
    <citation type="submission" date="2016-10" db="EMBL/GenBank/DDBJ databases">
        <authorList>
            <person name="Varghese N."/>
            <person name="Submissions S."/>
        </authorList>
    </citation>
    <scope>NUCLEOTIDE SEQUENCE [LARGE SCALE GENOMIC DNA]</scope>
    <source>
        <strain evidence="7">DSM 44771</strain>
    </source>
</reference>
<evidence type="ECO:0000256" key="3">
    <source>
        <dbReference type="PROSITE-ProRule" id="PRU10007"/>
    </source>
</evidence>
<dbReference type="InterPro" id="IPR029510">
    <property type="entry name" value="Ald_DH_CS_GLU"/>
</dbReference>
<keyword evidence="2 4" id="KW-0560">Oxidoreductase</keyword>
<name>A0A1I6RHT8_9PSEU</name>
<dbReference type="EMBL" id="FOZX01000003">
    <property type="protein sequence ID" value="SFS64299.1"/>
    <property type="molecule type" value="Genomic_DNA"/>
</dbReference>
<dbReference type="GO" id="GO:0016620">
    <property type="term" value="F:oxidoreductase activity, acting on the aldehyde or oxo group of donors, NAD or NADP as acceptor"/>
    <property type="evidence" value="ECO:0007669"/>
    <property type="project" value="InterPro"/>
</dbReference>
<dbReference type="RefSeq" id="WP_093415960.1">
    <property type="nucleotide sequence ID" value="NZ_FOZX01000003.1"/>
</dbReference>
<dbReference type="InterPro" id="IPR016163">
    <property type="entry name" value="Ald_DH_C"/>
</dbReference>
<dbReference type="Proteomes" id="UP000198852">
    <property type="component" value="Unassembled WGS sequence"/>
</dbReference>
<dbReference type="FunFam" id="3.40.605.10:FF:000007">
    <property type="entry name" value="NAD/NADP-dependent betaine aldehyde dehydrogenase"/>
    <property type="match status" value="1"/>
</dbReference>
<evidence type="ECO:0000313" key="7">
    <source>
        <dbReference type="Proteomes" id="UP000198852"/>
    </source>
</evidence>
<proteinExistence type="inferred from homology"/>
<gene>
    <name evidence="6" type="ORF">SAMN05660874_02232</name>
</gene>
<evidence type="ECO:0000256" key="1">
    <source>
        <dbReference type="ARBA" id="ARBA00009986"/>
    </source>
</evidence>
<dbReference type="Pfam" id="PF00171">
    <property type="entry name" value="Aldedh"/>
    <property type="match status" value="1"/>
</dbReference>
<comment type="similarity">
    <text evidence="1 4">Belongs to the aldehyde dehydrogenase family.</text>
</comment>
<dbReference type="Gene3D" id="3.40.605.10">
    <property type="entry name" value="Aldehyde Dehydrogenase, Chain A, domain 1"/>
    <property type="match status" value="1"/>
</dbReference>
<evidence type="ECO:0000256" key="2">
    <source>
        <dbReference type="ARBA" id="ARBA00023002"/>
    </source>
</evidence>
<organism evidence="6 7">
    <name type="scientific">Saccharopolyspora flava</name>
    <dbReference type="NCBI Taxonomy" id="95161"/>
    <lineage>
        <taxon>Bacteria</taxon>
        <taxon>Bacillati</taxon>
        <taxon>Actinomycetota</taxon>
        <taxon>Actinomycetes</taxon>
        <taxon>Pseudonocardiales</taxon>
        <taxon>Pseudonocardiaceae</taxon>
        <taxon>Saccharopolyspora</taxon>
    </lineage>
</organism>
<dbReference type="InterPro" id="IPR015590">
    <property type="entry name" value="Aldehyde_DH_dom"/>
</dbReference>
<sequence>MNDVQDVINPATGETIAVVPLRTVEQTDAAIARAVAAQRDWAALAPADRARLLRRFADAVDGDLENLARLEVRNSGHPISSARGEAANVRDVLEYYAATPERLFGRQIPVAGGIDMTFQEPLGVVGVIVPWNFPMPIAGWGLAPALAAGNAVVLKPAELTPLTAIRLGELALEAGLPEGLLTVLPGEGPVVGERFVTHPDVRKVVFTGSTRVGKRIMAGCADQVKRVTLELGGKSANVVFDDADLERAAATAPYGVFDNAGQDCCARSRILVQRSVHDRFLELLEPAVRGVKVGDPSEEDTEMGPLISAAHRDKVASYVRGDVAIQAEAPAGEGFWFPPTVLTTTLDDPAFTDEIFGPVVAVVPFADEDDAVRIANDTSYGLSGSIWTRDVGRALRVSRGVQAGNLSVNSHASVRPTTPFGGFKQSGLGRELGPDAAEAFTETKNVFIPTA</sequence>
<dbReference type="Gene3D" id="3.40.309.10">
    <property type="entry name" value="Aldehyde Dehydrogenase, Chain A, domain 2"/>
    <property type="match status" value="1"/>
</dbReference>
<dbReference type="PROSITE" id="PS00687">
    <property type="entry name" value="ALDEHYDE_DEHYDR_GLU"/>
    <property type="match status" value="1"/>
</dbReference>
<keyword evidence="7" id="KW-1185">Reference proteome</keyword>
<feature type="domain" description="Aldehyde dehydrogenase" evidence="5">
    <location>
        <begin position="5"/>
        <end position="446"/>
    </location>
</feature>
<accession>A0A1I6RHT8</accession>
<dbReference type="InterPro" id="IPR016160">
    <property type="entry name" value="Ald_DH_CS_CYS"/>
</dbReference>
<evidence type="ECO:0000313" key="6">
    <source>
        <dbReference type="EMBL" id="SFS64299.1"/>
    </source>
</evidence>
<dbReference type="InterPro" id="IPR016161">
    <property type="entry name" value="Ald_DH/histidinol_DH"/>
</dbReference>
<dbReference type="AlphaFoldDB" id="A0A1I6RHT8"/>
<dbReference type="InterPro" id="IPR016162">
    <property type="entry name" value="Ald_DH_N"/>
</dbReference>